<name>A0A5B8V918_9BACT</name>
<evidence type="ECO:0000259" key="3">
    <source>
        <dbReference type="Pfam" id="PF19313"/>
    </source>
</evidence>
<reference evidence="4 5" key="1">
    <citation type="journal article" date="2016" name="Int. J. Syst. Evol. Microbiol.">
        <title>Panacibacter ginsenosidivorans gen. nov., sp. nov., with ginsenoside converting activity isolated from soil of a ginseng field.</title>
        <authorList>
            <person name="Siddiqi M.Z."/>
            <person name="Muhammad Shafi S."/>
            <person name="Choi K.D."/>
            <person name="Im W.T."/>
        </authorList>
    </citation>
    <scope>NUCLEOTIDE SEQUENCE [LARGE SCALE GENOMIC DNA]</scope>
    <source>
        <strain evidence="4 5">Gsoil1550</strain>
    </source>
</reference>
<accession>A0A5B8V918</accession>
<dbReference type="GO" id="GO:0004553">
    <property type="term" value="F:hydrolase activity, hydrolyzing O-glycosyl compounds"/>
    <property type="evidence" value="ECO:0007669"/>
    <property type="project" value="InterPro"/>
</dbReference>
<dbReference type="RefSeq" id="WP_147189220.1">
    <property type="nucleotide sequence ID" value="NZ_CP042435.1"/>
</dbReference>
<dbReference type="EMBL" id="CP042435">
    <property type="protein sequence ID" value="QEC67413.1"/>
    <property type="molecule type" value="Genomic_DNA"/>
</dbReference>
<evidence type="ECO:0000313" key="4">
    <source>
        <dbReference type="EMBL" id="QEC67413.1"/>
    </source>
</evidence>
<keyword evidence="5" id="KW-1185">Reference proteome</keyword>
<evidence type="ECO:0000259" key="2">
    <source>
        <dbReference type="Pfam" id="PF06452"/>
    </source>
</evidence>
<feature type="domain" description="Carbohydrate-binding" evidence="2">
    <location>
        <begin position="37"/>
        <end position="201"/>
    </location>
</feature>
<dbReference type="GO" id="GO:0016052">
    <property type="term" value="P:carbohydrate catabolic process"/>
    <property type="evidence" value="ECO:0007669"/>
    <property type="project" value="InterPro"/>
</dbReference>
<feature type="chain" id="PRO_5022734787" evidence="1">
    <location>
        <begin position="21"/>
        <end position="821"/>
    </location>
</feature>
<dbReference type="SUPFAM" id="SSF49344">
    <property type="entry name" value="CBD9-like"/>
    <property type="match status" value="1"/>
</dbReference>
<feature type="domain" description="DUF5916" evidence="3">
    <location>
        <begin position="239"/>
        <end position="816"/>
    </location>
</feature>
<dbReference type="OrthoDB" id="9786766at2"/>
<organism evidence="4 5">
    <name type="scientific">Panacibacter ginsenosidivorans</name>
    <dbReference type="NCBI Taxonomy" id="1813871"/>
    <lineage>
        <taxon>Bacteria</taxon>
        <taxon>Pseudomonadati</taxon>
        <taxon>Bacteroidota</taxon>
        <taxon>Chitinophagia</taxon>
        <taxon>Chitinophagales</taxon>
        <taxon>Chitinophagaceae</taxon>
        <taxon>Panacibacter</taxon>
    </lineage>
</organism>
<dbReference type="InterPro" id="IPR010502">
    <property type="entry name" value="Carb-bd_dom_fam9"/>
</dbReference>
<feature type="signal peptide" evidence="1">
    <location>
        <begin position="1"/>
        <end position="20"/>
    </location>
</feature>
<keyword evidence="1" id="KW-0732">Signal</keyword>
<protein>
    <submittedName>
        <fullName evidence="4">Carbohydrate binding family 9 domain-containing protein</fullName>
    </submittedName>
</protein>
<dbReference type="CDD" id="cd09618">
    <property type="entry name" value="CBM9_like_2"/>
    <property type="match status" value="1"/>
</dbReference>
<dbReference type="GO" id="GO:0030246">
    <property type="term" value="F:carbohydrate binding"/>
    <property type="evidence" value="ECO:0007669"/>
    <property type="project" value="InterPro"/>
</dbReference>
<sequence>MLRHITLLLILFSVSVCLNAQVKSLPVIKVEQPPKLDGILDDAVWQNAADANSFIINFPDFGKASTQTTDVKVVYDDEAIYIGAYMHDDPKLIRRQLTQRDKQEFQDADNFGVAFDTYSDKQNAFQFIVTSANVQSDVRISATVQSGADDGNDNGGFDYNWDAVWDSRTTIVSDGWIAEIKIPYSAIRFSKEEVQQWGVNFSRYIRRLNETSYWNPVNPKENGFVNQFGVLSGLKDIKPPLRLSLLPYISTGYRTVPTNEGSINTFLHNGGMDVKYGINESFTMDMTLVPDFGQVQSDNIILNLTPFEQQFAENRPFFTEGTELFNKAGIFYSRRVGATPGGYYDALQLASDSGYTILKNPSATQLYNATKFSGRTKDGLGIGIFNAVTAPMHAEFEKKSGEIFSVETEPLTNYNVFVIDQSLKNRSFITFTNTNVIRNSHARDGNVSALDLSLFDKSNTYNFQAKGAYSYVTGDDPHNGFRTYTSFGKVSGKWQWEASNLIKSKQYDPNDLGILFRNNEMESIAKLSYKQFTPNKTFNFRNYEISIDYINRLQPFSYSSLEINGDFLHVFKNFWDASLVAFVHPFWDNDYYNLRKPGRVLKTVPFAFAGIRGSTDSRKKIFASYFVGYANFSPQKDDPFTLYNLGLRYRFNPKFSLSVEGERQFDKGNIGWALDEPITGEPIAGLREVTQFSTLINATYNFKARMNLSARVRHYWSKVHYNTFYDVDLDGNRTERPFIDDQDENFNAFNIDMFFTWDFRLGSRLIIAYKNALGPDAIVDGYSNTKYGNNFKELFNVPHSNEISIKFVYYIDAQKFIKKKE</sequence>
<evidence type="ECO:0000256" key="1">
    <source>
        <dbReference type="SAM" id="SignalP"/>
    </source>
</evidence>
<evidence type="ECO:0000313" key="5">
    <source>
        <dbReference type="Proteomes" id="UP000321533"/>
    </source>
</evidence>
<dbReference type="AlphaFoldDB" id="A0A5B8V918"/>
<dbReference type="InterPro" id="IPR045670">
    <property type="entry name" value="DUF5916"/>
</dbReference>
<dbReference type="Pfam" id="PF06452">
    <property type="entry name" value="CBM9_1"/>
    <property type="match status" value="1"/>
</dbReference>
<dbReference type="Proteomes" id="UP000321533">
    <property type="component" value="Chromosome"/>
</dbReference>
<dbReference type="Gene3D" id="2.60.40.1190">
    <property type="match status" value="1"/>
</dbReference>
<proteinExistence type="predicted"/>
<gene>
    <name evidence="4" type="ORF">FRZ67_08930</name>
</gene>
<dbReference type="KEGG" id="pgin:FRZ67_08930"/>
<dbReference type="Pfam" id="PF19313">
    <property type="entry name" value="DUF5916"/>
    <property type="match status" value="1"/>
</dbReference>